<keyword evidence="5" id="KW-1185">Reference proteome</keyword>
<dbReference type="EMBL" id="LNQM01000009">
    <property type="protein sequence ID" value="KSU70725.1"/>
    <property type="molecule type" value="Genomic_DNA"/>
</dbReference>
<dbReference type="GO" id="GO:0003677">
    <property type="term" value="F:DNA binding"/>
    <property type="evidence" value="ECO:0007669"/>
    <property type="project" value="UniProtKB-UniRule"/>
</dbReference>
<dbReference type="AlphaFoldDB" id="A0A0V8I7F0"/>
<gene>
    <name evidence="4" type="ORF">AS031_16685</name>
</gene>
<dbReference type="STRING" id="993070.AS031_16685"/>
<dbReference type="OrthoDB" id="7506349at2"/>
<evidence type="ECO:0000256" key="1">
    <source>
        <dbReference type="ARBA" id="ARBA00023125"/>
    </source>
</evidence>
<feature type="domain" description="HTH tetR-type" evidence="3">
    <location>
        <begin position="2"/>
        <end position="62"/>
    </location>
</feature>
<dbReference type="InterPro" id="IPR001647">
    <property type="entry name" value="HTH_TetR"/>
</dbReference>
<dbReference type="PROSITE" id="PS50977">
    <property type="entry name" value="HTH_TETR_2"/>
    <property type="match status" value="1"/>
</dbReference>
<evidence type="ECO:0000313" key="5">
    <source>
        <dbReference type="Proteomes" id="UP000053199"/>
    </source>
</evidence>
<dbReference type="RefSeq" id="WP_058269283.1">
    <property type="nucleotide sequence ID" value="NZ_FMAZ01000008.1"/>
</dbReference>
<organism evidence="4 5">
    <name type="scientific">Pseudarthrobacter enclensis</name>
    <dbReference type="NCBI Taxonomy" id="993070"/>
    <lineage>
        <taxon>Bacteria</taxon>
        <taxon>Bacillati</taxon>
        <taxon>Actinomycetota</taxon>
        <taxon>Actinomycetes</taxon>
        <taxon>Micrococcales</taxon>
        <taxon>Micrococcaceae</taxon>
        <taxon>Pseudarthrobacter</taxon>
    </lineage>
</organism>
<keyword evidence="1 2" id="KW-0238">DNA-binding</keyword>
<dbReference type="Pfam" id="PF00440">
    <property type="entry name" value="TetR_N"/>
    <property type="match status" value="1"/>
</dbReference>
<dbReference type="InterPro" id="IPR009057">
    <property type="entry name" value="Homeodomain-like_sf"/>
</dbReference>
<dbReference type="Pfam" id="PF17940">
    <property type="entry name" value="TetR_C_31"/>
    <property type="match status" value="1"/>
</dbReference>
<feature type="DNA-binding region" description="H-T-H motif" evidence="2">
    <location>
        <begin position="25"/>
        <end position="44"/>
    </location>
</feature>
<name>A0A0V8I7F0_9MICC</name>
<reference evidence="4 5" key="1">
    <citation type="journal article" date="2014" name="Arch. Microbiol.">
        <title>Arthrobacter enclensis sp. nov., isolated from sediment sample.</title>
        <authorList>
            <person name="Dastager S.G."/>
            <person name="Liu Q."/>
            <person name="Tang S.K."/>
            <person name="Krishnamurthi S."/>
            <person name="Lee J.C."/>
            <person name="Li W.J."/>
        </authorList>
    </citation>
    <scope>NUCLEOTIDE SEQUENCE [LARGE SCALE GENOMIC DNA]</scope>
    <source>
        <strain evidence="4 5">NIO-1008</strain>
    </source>
</reference>
<dbReference type="Gene3D" id="1.10.357.10">
    <property type="entry name" value="Tetracycline Repressor, domain 2"/>
    <property type="match status" value="1"/>
</dbReference>
<sequence>MPDRRTQLLDAALAVVAEKGMKGLTHRAVDATAEVAEGTTSNYYRSRSALVDAVLERLLDLDAELLRQRGPAGPPRDIDELAGRLASTVVALAGQHAGINRARMAFSLDRPEAVTAGHRLLVGNLEQALAALGVPDPAARARDVADYGDGLLLHLLTVRRDEAPDVEAVAATIRRLLAP</sequence>
<proteinExistence type="predicted"/>
<dbReference type="InterPro" id="IPR041583">
    <property type="entry name" value="TetR_C_31"/>
</dbReference>
<accession>A0A0V8I7F0</accession>
<evidence type="ECO:0000259" key="3">
    <source>
        <dbReference type="PROSITE" id="PS50977"/>
    </source>
</evidence>
<dbReference type="SUPFAM" id="SSF46689">
    <property type="entry name" value="Homeodomain-like"/>
    <property type="match status" value="1"/>
</dbReference>
<evidence type="ECO:0000313" key="4">
    <source>
        <dbReference type="EMBL" id="KSU70725.1"/>
    </source>
</evidence>
<protein>
    <submittedName>
        <fullName evidence="4">TetR family transcriptional regulator</fullName>
    </submittedName>
</protein>
<dbReference type="Proteomes" id="UP000053199">
    <property type="component" value="Unassembled WGS sequence"/>
</dbReference>
<comment type="caution">
    <text evidence="4">The sequence shown here is derived from an EMBL/GenBank/DDBJ whole genome shotgun (WGS) entry which is preliminary data.</text>
</comment>
<evidence type="ECO:0000256" key="2">
    <source>
        <dbReference type="PROSITE-ProRule" id="PRU00335"/>
    </source>
</evidence>